<dbReference type="SMART" id="SM00382">
    <property type="entry name" value="AAA"/>
    <property type="match status" value="1"/>
</dbReference>
<dbReference type="InterPro" id="IPR027417">
    <property type="entry name" value="P-loop_NTPase"/>
</dbReference>
<keyword evidence="5" id="KW-0496">Mitochondrion</keyword>
<evidence type="ECO:0000313" key="9">
    <source>
        <dbReference type="Proteomes" id="UP000054771"/>
    </source>
</evidence>
<feature type="region of interest" description="Disordered" evidence="6">
    <location>
        <begin position="361"/>
        <end position="387"/>
    </location>
</feature>
<evidence type="ECO:0000256" key="3">
    <source>
        <dbReference type="ARBA" id="ARBA00022787"/>
    </source>
</evidence>
<feature type="region of interest" description="Disordered" evidence="6">
    <location>
        <begin position="42"/>
        <end position="114"/>
    </location>
</feature>
<name>A0A0U5FN82_ASPCI</name>
<dbReference type="Pfam" id="PF24581">
    <property type="entry name" value="DUF7608"/>
    <property type="match status" value="1"/>
</dbReference>
<evidence type="ECO:0000256" key="5">
    <source>
        <dbReference type="ARBA" id="ARBA00023128"/>
    </source>
</evidence>
<dbReference type="PANTHER" id="PTHR45644:SF56">
    <property type="entry name" value="AAA ATPASE, PUTATIVE (AFU_ORTHOLOGUE AFUA_2G12920)-RELATED"/>
    <property type="match status" value="1"/>
</dbReference>
<organism evidence="8 9">
    <name type="scientific">Aspergillus calidoustus</name>
    <dbReference type="NCBI Taxonomy" id="454130"/>
    <lineage>
        <taxon>Eukaryota</taxon>
        <taxon>Fungi</taxon>
        <taxon>Dikarya</taxon>
        <taxon>Ascomycota</taxon>
        <taxon>Pezizomycotina</taxon>
        <taxon>Eurotiomycetes</taxon>
        <taxon>Eurotiomycetidae</taxon>
        <taxon>Eurotiales</taxon>
        <taxon>Aspergillaceae</taxon>
        <taxon>Aspergillus</taxon>
        <taxon>Aspergillus subgen. Nidulantes</taxon>
    </lineage>
</organism>
<evidence type="ECO:0000256" key="1">
    <source>
        <dbReference type="ARBA" id="ARBA00004572"/>
    </source>
</evidence>
<dbReference type="Pfam" id="PF00004">
    <property type="entry name" value="AAA"/>
    <property type="match status" value="1"/>
</dbReference>
<dbReference type="AlphaFoldDB" id="A0A0U5FN82"/>
<keyword evidence="9" id="KW-1185">Reference proteome</keyword>
<evidence type="ECO:0000256" key="2">
    <source>
        <dbReference type="ARBA" id="ARBA00022741"/>
    </source>
</evidence>
<dbReference type="InterPro" id="IPR041569">
    <property type="entry name" value="AAA_lid_3"/>
</dbReference>
<dbReference type="PROSITE" id="PS00674">
    <property type="entry name" value="AAA"/>
    <property type="match status" value="1"/>
</dbReference>
<reference evidence="9" key="1">
    <citation type="journal article" date="2016" name="Genome Announc.">
        <title>Draft genome sequences of fungus Aspergillus calidoustus.</title>
        <authorList>
            <person name="Horn F."/>
            <person name="Linde J."/>
            <person name="Mattern D.J."/>
            <person name="Walther G."/>
            <person name="Guthke R."/>
            <person name="Scherlach K."/>
            <person name="Martin K."/>
            <person name="Brakhage A.A."/>
            <person name="Petzke L."/>
            <person name="Valiante V."/>
        </authorList>
    </citation>
    <scope>NUCLEOTIDE SEQUENCE [LARGE SCALE GENOMIC DNA]</scope>
    <source>
        <strain evidence="9">SF006504</strain>
    </source>
</reference>
<feature type="region of interest" description="Disordered" evidence="6">
    <location>
        <begin position="906"/>
        <end position="939"/>
    </location>
</feature>
<dbReference type="OrthoDB" id="39734at2759"/>
<keyword evidence="4" id="KW-0067">ATP-binding</keyword>
<dbReference type="InterPro" id="IPR051701">
    <property type="entry name" value="Mito_OM_Translocase_MSP1"/>
</dbReference>
<dbReference type="STRING" id="454130.A0A0U5FN82"/>
<keyword evidence="3" id="KW-0472">Membrane</keyword>
<dbReference type="PANTHER" id="PTHR45644">
    <property type="entry name" value="AAA ATPASE, PUTATIVE (AFU_ORTHOLOGUE AFUA_2G12920)-RELATED-RELATED"/>
    <property type="match status" value="1"/>
</dbReference>
<gene>
    <name evidence="8" type="ORF">ASPCAL00228</name>
</gene>
<proteinExistence type="predicted"/>
<evidence type="ECO:0000313" key="8">
    <source>
        <dbReference type="EMBL" id="CEL00630.1"/>
    </source>
</evidence>
<dbReference type="EMBL" id="CDMC01000001">
    <property type="protein sequence ID" value="CEL00630.1"/>
    <property type="molecule type" value="Genomic_DNA"/>
</dbReference>
<dbReference type="SUPFAM" id="SSF52540">
    <property type="entry name" value="P-loop containing nucleoside triphosphate hydrolases"/>
    <property type="match status" value="1"/>
</dbReference>
<dbReference type="InterPro" id="IPR003593">
    <property type="entry name" value="AAA+_ATPase"/>
</dbReference>
<keyword evidence="2" id="KW-0547">Nucleotide-binding</keyword>
<dbReference type="InterPro" id="IPR003960">
    <property type="entry name" value="ATPase_AAA_CS"/>
</dbReference>
<feature type="compositionally biased region" description="Basic and acidic residues" evidence="6">
    <location>
        <begin position="73"/>
        <end position="92"/>
    </location>
</feature>
<accession>A0A0U5FN82</accession>
<keyword evidence="3" id="KW-1000">Mitochondrion outer membrane</keyword>
<dbReference type="OMA" id="CRFIAHR"/>
<dbReference type="GO" id="GO:0005741">
    <property type="term" value="C:mitochondrial outer membrane"/>
    <property type="evidence" value="ECO:0007669"/>
    <property type="project" value="UniProtKB-SubCell"/>
</dbReference>
<dbReference type="GO" id="GO:0016887">
    <property type="term" value="F:ATP hydrolysis activity"/>
    <property type="evidence" value="ECO:0007669"/>
    <property type="project" value="InterPro"/>
</dbReference>
<dbReference type="InterPro" id="IPR056027">
    <property type="entry name" value="DUF7608"/>
</dbReference>
<sequence length="939" mass="105033">MYSSMQQGRLLCSLAQPCRFVARRRYPALAASPLRRFHLSRTWRSSTPSDPNDPRNSASDKAATSSTPPNGDHSLDKASVESPGERTVDKESGPYGSAVRRALRNKRRSAKSTSTPVKVPDWFLAANTLLHDHDEAYTAWLRSQVRIVGRNENRASKDELSSSFELSEETWTEVFNSARAGLRLPPAKYATEPSARKSHLVLHCPTNGSTVFLDAVIQRLSLDLNADLVTLDAQDIARLCAEQDLAETGKMSSIQFLGYEVYRASTPDEMSDELTESDEVEPDIEIPRSVGDKGPKFITIESSREPGDIPIPNIMNLRSLVAAIGNPSDATGAAGSRSPFDRVEERRLQLLHKILSIRSKLTQKPAPSDSSEDRPNESRNSQPEKSRDIIVQVRDYVDIQNTREGSKFITLLQKVIEDRRKDGHRVLLVGTAAYDPSLAYETSALLQRSSDDQFSQAVLVMPEPMSEILAERFKLDRLERTDYVNKRHIQSMLWTRLEDDPTAVKDEVLKEDPRFWKTLQPGLSERYYSYNQIHWLVTLALGSVGEGEVFGLEHLNRASAHIRMQKATERRRKDFFKTQVFKAPTADTKASETEPSREHLLASLRKTCNKYEKKLLNGVVDAKSIRTTFADVHVPSETIDALKTLTSLSLIRPEAFTYGVLATDKIPGLLLYGPPGTGKTMLAKAVARESGATVLEVSGSDVYDMYVGEGEKNVKAIFTLARKLNPCVVFIDEADAIFGARTGGRSRTSHRELINQFLREWDGMNDLSTFIMVATNRPFDLDDAVLRRLPRRLLVDLPTEQDRLAILKIHLKDETLESSVDLADLARRTPFYSGSDLKNLCVAAALSCVREENALAQQHTGEEPYKYPARRTLTREHFERGIGEISASISEDMSSLSALRKFDEQYGDRKGRRKKSPGWGFMTPATDEAGASDAARVRT</sequence>
<dbReference type="Gene3D" id="1.10.8.60">
    <property type="match status" value="1"/>
</dbReference>
<dbReference type="GO" id="GO:0005524">
    <property type="term" value="F:ATP binding"/>
    <property type="evidence" value="ECO:0007669"/>
    <property type="project" value="UniProtKB-KW"/>
</dbReference>
<feature type="compositionally biased region" description="Polar residues" evidence="6">
    <location>
        <begin position="42"/>
        <end position="69"/>
    </location>
</feature>
<dbReference type="Pfam" id="PF17862">
    <property type="entry name" value="AAA_lid_3"/>
    <property type="match status" value="1"/>
</dbReference>
<dbReference type="Proteomes" id="UP000054771">
    <property type="component" value="Unassembled WGS sequence"/>
</dbReference>
<evidence type="ECO:0000256" key="4">
    <source>
        <dbReference type="ARBA" id="ARBA00022840"/>
    </source>
</evidence>
<protein>
    <recommendedName>
        <fullName evidence="7">AAA+ ATPase domain-containing protein</fullName>
    </recommendedName>
</protein>
<dbReference type="Gene3D" id="3.40.50.300">
    <property type="entry name" value="P-loop containing nucleotide triphosphate hydrolases"/>
    <property type="match status" value="1"/>
</dbReference>
<feature type="domain" description="AAA+ ATPase" evidence="7">
    <location>
        <begin position="665"/>
        <end position="799"/>
    </location>
</feature>
<feature type="compositionally biased region" description="Basic residues" evidence="6">
    <location>
        <begin position="101"/>
        <end position="110"/>
    </location>
</feature>
<evidence type="ECO:0000259" key="7">
    <source>
        <dbReference type="SMART" id="SM00382"/>
    </source>
</evidence>
<feature type="compositionally biased region" description="Basic and acidic residues" evidence="6">
    <location>
        <begin position="371"/>
        <end position="387"/>
    </location>
</feature>
<dbReference type="InterPro" id="IPR003959">
    <property type="entry name" value="ATPase_AAA_core"/>
</dbReference>
<comment type="subcellular location">
    <subcellularLocation>
        <location evidence="1">Mitochondrion outer membrane</location>
        <topology evidence="1">Single-pass membrane protein</topology>
    </subcellularLocation>
</comment>
<evidence type="ECO:0000256" key="6">
    <source>
        <dbReference type="SAM" id="MobiDB-lite"/>
    </source>
</evidence>